<proteinExistence type="predicted"/>
<dbReference type="EMBL" id="QFQP01000005">
    <property type="protein sequence ID" value="PZR15470.1"/>
    <property type="molecule type" value="Genomic_DNA"/>
</dbReference>
<evidence type="ECO:0000313" key="7">
    <source>
        <dbReference type="EMBL" id="PZR15470.1"/>
    </source>
</evidence>
<feature type="domain" description="Protein kinase" evidence="6">
    <location>
        <begin position="55"/>
        <end position="378"/>
    </location>
</feature>
<dbReference type="Gene3D" id="1.10.510.10">
    <property type="entry name" value="Transferase(Phosphotransferase) domain 1"/>
    <property type="match status" value="1"/>
</dbReference>
<evidence type="ECO:0000259" key="6">
    <source>
        <dbReference type="PROSITE" id="PS50011"/>
    </source>
</evidence>
<dbReference type="GO" id="GO:0005524">
    <property type="term" value="F:ATP binding"/>
    <property type="evidence" value="ECO:0007669"/>
    <property type="project" value="UniProtKB-UniRule"/>
</dbReference>
<dbReference type="InterPro" id="IPR017441">
    <property type="entry name" value="Protein_kinase_ATP_BS"/>
</dbReference>
<dbReference type="InterPro" id="IPR000719">
    <property type="entry name" value="Prot_kinase_dom"/>
</dbReference>
<dbReference type="InterPro" id="IPR011009">
    <property type="entry name" value="Kinase-like_dom_sf"/>
</dbReference>
<dbReference type="CDD" id="cd14014">
    <property type="entry name" value="STKc_PknB_like"/>
    <property type="match status" value="1"/>
</dbReference>
<dbReference type="Pfam" id="PF00069">
    <property type="entry name" value="Pkinase"/>
    <property type="match status" value="1"/>
</dbReference>
<name>A0A2W5TIV7_9BACT</name>
<gene>
    <name evidence="7" type="ORF">DI536_08460</name>
</gene>
<feature type="binding site" evidence="5">
    <location>
        <position position="84"/>
    </location>
    <ligand>
        <name>ATP</name>
        <dbReference type="ChEBI" id="CHEBI:30616"/>
    </ligand>
</feature>
<dbReference type="SUPFAM" id="SSF56112">
    <property type="entry name" value="Protein kinase-like (PK-like)"/>
    <property type="match status" value="1"/>
</dbReference>
<dbReference type="InterPro" id="IPR011990">
    <property type="entry name" value="TPR-like_helical_dom_sf"/>
</dbReference>
<dbReference type="SUPFAM" id="SSF48452">
    <property type="entry name" value="TPR-like"/>
    <property type="match status" value="1"/>
</dbReference>
<dbReference type="PANTHER" id="PTHR43289:SF6">
    <property type="entry name" value="SERINE_THREONINE-PROTEIN KINASE NEKL-3"/>
    <property type="match status" value="1"/>
</dbReference>
<dbReference type="PROSITE" id="PS50011">
    <property type="entry name" value="PROTEIN_KINASE_DOM"/>
    <property type="match status" value="1"/>
</dbReference>
<dbReference type="InterPro" id="IPR008271">
    <property type="entry name" value="Ser/Thr_kinase_AS"/>
</dbReference>
<organism evidence="7 8">
    <name type="scientific">Archangium gephyra</name>
    <dbReference type="NCBI Taxonomy" id="48"/>
    <lineage>
        <taxon>Bacteria</taxon>
        <taxon>Pseudomonadati</taxon>
        <taxon>Myxococcota</taxon>
        <taxon>Myxococcia</taxon>
        <taxon>Myxococcales</taxon>
        <taxon>Cystobacterineae</taxon>
        <taxon>Archangiaceae</taxon>
        <taxon>Archangium</taxon>
    </lineage>
</organism>
<dbReference type="GO" id="GO:0004674">
    <property type="term" value="F:protein serine/threonine kinase activity"/>
    <property type="evidence" value="ECO:0007669"/>
    <property type="project" value="TreeGrafter"/>
</dbReference>
<dbReference type="PANTHER" id="PTHR43289">
    <property type="entry name" value="MITOGEN-ACTIVATED PROTEIN KINASE KINASE KINASE 20-RELATED"/>
    <property type="match status" value="1"/>
</dbReference>
<keyword evidence="1" id="KW-0808">Transferase</keyword>
<evidence type="ECO:0000313" key="8">
    <source>
        <dbReference type="Proteomes" id="UP000249061"/>
    </source>
</evidence>
<accession>A0A2W5TIV7</accession>
<reference evidence="7 8" key="1">
    <citation type="submission" date="2017-08" db="EMBL/GenBank/DDBJ databases">
        <title>Infants hospitalized years apart are colonized by the same room-sourced microbial strains.</title>
        <authorList>
            <person name="Brooks B."/>
            <person name="Olm M.R."/>
            <person name="Firek B.A."/>
            <person name="Baker R."/>
            <person name="Thomas B.C."/>
            <person name="Morowitz M.J."/>
            <person name="Banfield J.F."/>
        </authorList>
    </citation>
    <scope>NUCLEOTIDE SEQUENCE [LARGE SCALE GENOMIC DNA]</scope>
    <source>
        <strain evidence="7">S2_003_000_R2_14</strain>
    </source>
</reference>
<sequence length="868" mass="94294">MAHLSNEVLTKLTRGELGRDEALVARRHLAGCDECSNALDRLEKAPVEERKLGRYVLLDEVGRGGMGQVLRGFDPQLDRFVAIKRLLDADTANDSRERLVREAQAMARVVHPNLVSVFDAGLDPQGGVYLVMEYVKGPTLAQWLTESTRSWRQILQHFAQAGRGLAAAHAAGLVHRDFKPSNVLVKDDVAKVTDFGLALAYAQTEATGPREAPSASRISSRVTQAGVNAGTPAYMAPEQFEGRFDARSDQFTFARTLDEALAGSRSPRWVHEALRRALSVEPSQRYPSMDALLDALSLERRARRATMVITAVAVVMLLGVTATLARAKRIDCTGAATNLATVWSPAVQRALEQVLISTDANVRKATSARFSAWANEWKTRSVSSCEASASGAQGERVELLRRLCLDRRLGFFGTVLREVSVGAVPAERLVSISNELPSVGCSDEELLEAGAADESEALRAQLQPVRKRLDEVEALALIGELDQATAKAREVLPVAEATKHGPTIAHAALLLAQRLSLNDPPQSRRLLQRAVREASGLRDPSQFTANVAARAGLDLLDTYLVEPQAFEALRPLVESLIARAGGGREWKAAYLTYLGRSLVARGEAEAALAPLKEAYAVRLEANGPDSERADNARIELANAAENAGDIDFALELRRMSLSTAERVYGAKSLVAARARAAVGAVEVVAVRYADAEKNLNEALDILTRAKATEDLTTLLDNLASLAELRGDFKTSLPLRERSLEKLQDPVGRAKLLALWSRTLLETGSEAEAARVAKEAKAILEPVNAQHPDLIVALTTLGRVTSGAEGDALLRRALALESSRDGEYRGDIERAFALRSTGAARREWLKKSRSSYAESEVTFRVQEFEALLK</sequence>
<dbReference type="Gene3D" id="1.25.40.10">
    <property type="entry name" value="Tetratricopeptide repeat domain"/>
    <property type="match status" value="2"/>
</dbReference>
<evidence type="ECO:0000256" key="5">
    <source>
        <dbReference type="PROSITE-ProRule" id="PRU10141"/>
    </source>
</evidence>
<comment type="caution">
    <text evidence="7">The sequence shown here is derived from an EMBL/GenBank/DDBJ whole genome shotgun (WGS) entry which is preliminary data.</text>
</comment>
<dbReference type="PROSITE" id="PS00107">
    <property type="entry name" value="PROTEIN_KINASE_ATP"/>
    <property type="match status" value="1"/>
</dbReference>
<dbReference type="AlphaFoldDB" id="A0A2W5TIV7"/>
<dbReference type="PROSITE" id="PS00108">
    <property type="entry name" value="PROTEIN_KINASE_ST"/>
    <property type="match status" value="1"/>
</dbReference>
<evidence type="ECO:0000256" key="1">
    <source>
        <dbReference type="ARBA" id="ARBA00022679"/>
    </source>
</evidence>
<keyword evidence="2 5" id="KW-0547">Nucleotide-binding</keyword>
<evidence type="ECO:0000256" key="4">
    <source>
        <dbReference type="ARBA" id="ARBA00022840"/>
    </source>
</evidence>
<keyword evidence="3" id="KW-0418">Kinase</keyword>
<dbReference type="Proteomes" id="UP000249061">
    <property type="component" value="Unassembled WGS sequence"/>
</dbReference>
<evidence type="ECO:0000256" key="2">
    <source>
        <dbReference type="ARBA" id="ARBA00022741"/>
    </source>
</evidence>
<protein>
    <recommendedName>
        <fullName evidence="6">Protein kinase domain-containing protein</fullName>
    </recommendedName>
</protein>
<keyword evidence="4 5" id="KW-0067">ATP-binding</keyword>
<dbReference type="Gene3D" id="3.30.200.20">
    <property type="entry name" value="Phosphorylase Kinase, domain 1"/>
    <property type="match status" value="1"/>
</dbReference>
<evidence type="ECO:0000256" key="3">
    <source>
        <dbReference type="ARBA" id="ARBA00022777"/>
    </source>
</evidence>